<comment type="caution">
    <text evidence="7">The sequence shown here is derived from an EMBL/GenBank/DDBJ whole genome shotgun (WGS) entry which is preliminary data.</text>
</comment>
<evidence type="ECO:0000259" key="4">
    <source>
        <dbReference type="Pfam" id="PF00534"/>
    </source>
</evidence>
<feature type="domain" description="Glycosyltransferase subfamily 4-like N-terminal" evidence="6">
    <location>
        <begin position="30"/>
        <end position="186"/>
    </location>
</feature>
<dbReference type="Proteomes" id="UP000012589">
    <property type="component" value="Unassembled WGS sequence"/>
</dbReference>
<gene>
    <name evidence="7" type="ORF">C823_02520</name>
</gene>
<dbReference type="CDD" id="cd00761">
    <property type="entry name" value="Glyco_tranf_GTA_type"/>
    <property type="match status" value="1"/>
</dbReference>
<dbReference type="Gene3D" id="3.90.550.10">
    <property type="entry name" value="Spore Coat Polysaccharide Biosynthesis Protein SpsA, Chain A"/>
    <property type="match status" value="1"/>
</dbReference>
<proteinExistence type="inferred from homology"/>
<dbReference type="eggNOG" id="COG0438">
    <property type="taxonomic scope" value="Bacteria"/>
</dbReference>
<evidence type="ECO:0000259" key="6">
    <source>
        <dbReference type="Pfam" id="PF13579"/>
    </source>
</evidence>
<feature type="domain" description="Glycosyl transferase family 1" evidence="4">
    <location>
        <begin position="211"/>
        <end position="386"/>
    </location>
</feature>
<dbReference type="InterPro" id="IPR028098">
    <property type="entry name" value="Glyco_trans_4-like_N"/>
</dbReference>
<dbReference type="PANTHER" id="PTHR43685:SF5">
    <property type="entry name" value="GLYCOSYLTRANSFERASE EPSE-RELATED"/>
    <property type="match status" value="1"/>
</dbReference>
<name>N2AJY9_9FIRM</name>
<sequence length="704" mass="81264">MSRNCAGIKKRVLLAASVASMIDQFNMSNIRLLQDMGYEVHTACNFEKGNTCDEKRIRKLKKMLRDMGVKMHRWDCPRELHSLKECRNAYRQMQKLLERYAVEWLHCHSPIGAALARLAALQAGVPVIYTAHGFHFYRGAPLKNWLLYYPAEKVLAHWTDALITVNREDYCFARRHLRAEKIFYIPGVGTDTAHFKKLQDEGLRNDEKRLFHETYQIPQNAFVLLSVGELNKGKNHRIVIDAASALHRKDVYYLICGQGAWREKLLYAAKRQGFDGQLRMPGYQEDLAWVYRNADIFVFPSIREGMPVALMEAMAAGLPCVVSDIRGSRELMRDAAENIRTAHRRQGGFVQGGFRFSLRCPQQLAQALRILLEDEGLRQKCGTHNQEMMKRYDQAAVDRRMKKIYEEFDICTAEQNAYDRCSGYDKDSPKISVIMPVYNMADDPLLDQAVNSILHQTFQDWELILCDDGSTDDTLHHLCRFAAADQRIHILKNPVNRGAGYARNACLRTAAGMYIALMDADDFSDPKRLEKQVDFLESHPEYAFVGCNVWLRDRQGVWGKRRMEERPDSESFLGTLPFVHPSVMIRAEAVHALGGYSQMRIARRAEDYEFFMRLYAAGYRGYNMQQELLGYLEEPDSYRRRKYKSRIAECAVRLQGFRRLGILKGHSRYVLKPLAVGLLPARLLYLQHKRRFAAGNDRNCDIKL</sequence>
<dbReference type="InterPro" id="IPR029044">
    <property type="entry name" value="Nucleotide-diphossugar_trans"/>
</dbReference>
<dbReference type="AlphaFoldDB" id="N2AJY9"/>
<dbReference type="InterPro" id="IPR001296">
    <property type="entry name" value="Glyco_trans_1"/>
</dbReference>
<dbReference type="OrthoDB" id="9806653at2"/>
<dbReference type="PANTHER" id="PTHR43685">
    <property type="entry name" value="GLYCOSYLTRANSFERASE"/>
    <property type="match status" value="1"/>
</dbReference>
<feature type="domain" description="Glycosyltransferase 2-like" evidence="5">
    <location>
        <begin position="432"/>
        <end position="563"/>
    </location>
</feature>
<dbReference type="Gene3D" id="3.40.50.2000">
    <property type="entry name" value="Glycogen Phosphorylase B"/>
    <property type="match status" value="2"/>
</dbReference>
<evidence type="ECO:0000256" key="2">
    <source>
        <dbReference type="ARBA" id="ARBA00022676"/>
    </source>
</evidence>
<keyword evidence="3" id="KW-0808">Transferase</keyword>
<dbReference type="HOGENOM" id="CLU_391693_0_0_9"/>
<dbReference type="STRING" id="1235802.C823_02520"/>
<dbReference type="InterPro" id="IPR050834">
    <property type="entry name" value="Glycosyltransf_2"/>
</dbReference>
<evidence type="ECO:0000256" key="1">
    <source>
        <dbReference type="ARBA" id="ARBA00006739"/>
    </source>
</evidence>
<evidence type="ECO:0008006" key="9">
    <source>
        <dbReference type="Google" id="ProtNLM"/>
    </source>
</evidence>
<dbReference type="Pfam" id="PF13579">
    <property type="entry name" value="Glyco_trans_4_4"/>
    <property type="match status" value="1"/>
</dbReference>
<evidence type="ECO:0000313" key="8">
    <source>
        <dbReference type="Proteomes" id="UP000012589"/>
    </source>
</evidence>
<dbReference type="Pfam" id="PF00535">
    <property type="entry name" value="Glycos_transf_2"/>
    <property type="match status" value="1"/>
</dbReference>
<dbReference type="Pfam" id="PF00534">
    <property type="entry name" value="Glycos_transf_1"/>
    <property type="match status" value="1"/>
</dbReference>
<reference evidence="7 8" key="1">
    <citation type="journal article" date="2014" name="Genome Announc.">
        <title>Draft genome sequences of the altered schaedler flora, a defined bacterial community from gnotobiotic mice.</title>
        <authorList>
            <person name="Wannemuehler M.J."/>
            <person name="Overstreet A.M."/>
            <person name="Ward D.V."/>
            <person name="Phillips G.J."/>
        </authorList>
    </citation>
    <scope>NUCLEOTIDE SEQUENCE [LARGE SCALE GENOMIC DNA]</scope>
    <source>
        <strain evidence="7 8">ASF492</strain>
    </source>
</reference>
<dbReference type="SUPFAM" id="SSF53448">
    <property type="entry name" value="Nucleotide-diphospho-sugar transferases"/>
    <property type="match status" value="1"/>
</dbReference>
<keyword evidence="8" id="KW-1185">Reference proteome</keyword>
<evidence type="ECO:0000256" key="3">
    <source>
        <dbReference type="ARBA" id="ARBA00022679"/>
    </source>
</evidence>
<keyword evidence="2" id="KW-0328">Glycosyltransferase</keyword>
<dbReference type="eggNOG" id="COG1215">
    <property type="taxonomic scope" value="Bacteria"/>
</dbReference>
<dbReference type="PATRIC" id="fig|1235802.3.peg.2666"/>
<comment type="similarity">
    <text evidence="1">Belongs to the glycosyltransferase 2 family.</text>
</comment>
<dbReference type="GO" id="GO:0016757">
    <property type="term" value="F:glycosyltransferase activity"/>
    <property type="evidence" value="ECO:0007669"/>
    <property type="project" value="UniProtKB-KW"/>
</dbReference>
<dbReference type="SUPFAM" id="SSF53756">
    <property type="entry name" value="UDP-Glycosyltransferase/glycogen phosphorylase"/>
    <property type="match status" value="1"/>
</dbReference>
<dbReference type="InterPro" id="IPR001173">
    <property type="entry name" value="Glyco_trans_2-like"/>
</dbReference>
<evidence type="ECO:0000259" key="5">
    <source>
        <dbReference type="Pfam" id="PF00535"/>
    </source>
</evidence>
<dbReference type="EMBL" id="AQFT01000077">
    <property type="protein sequence ID" value="EMZ26590.1"/>
    <property type="molecule type" value="Genomic_DNA"/>
</dbReference>
<evidence type="ECO:0000313" key="7">
    <source>
        <dbReference type="EMBL" id="EMZ26590.1"/>
    </source>
</evidence>
<organism evidence="7 8">
    <name type="scientific">Eubacterium plexicaudatum ASF492</name>
    <dbReference type="NCBI Taxonomy" id="1235802"/>
    <lineage>
        <taxon>Bacteria</taxon>
        <taxon>Bacillati</taxon>
        <taxon>Bacillota</taxon>
        <taxon>Clostridia</taxon>
        <taxon>Eubacteriales</taxon>
        <taxon>Eubacteriaceae</taxon>
        <taxon>Eubacterium</taxon>
    </lineage>
</organism>
<accession>N2AJY9</accession>
<protein>
    <recommendedName>
        <fullName evidence="9">Glycosyltransferase 2-like domain-containing protein</fullName>
    </recommendedName>
</protein>